<gene>
    <name evidence="2" type="ORF">MB27_35030</name>
</gene>
<proteinExistence type="predicted"/>
<feature type="transmembrane region" description="Helical" evidence="1">
    <location>
        <begin position="80"/>
        <end position="100"/>
    </location>
</feature>
<keyword evidence="1" id="KW-0472">Membrane</keyword>
<evidence type="ECO:0000256" key="1">
    <source>
        <dbReference type="SAM" id="Phobius"/>
    </source>
</evidence>
<dbReference type="EMBL" id="JRTT01000131">
    <property type="protein sequence ID" value="KHD73426.1"/>
    <property type="molecule type" value="Genomic_DNA"/>
</dbReference>
<evidence type="ECO:0000313" key="3">
    <source>
        <dbReference type="Proteomes" id="UP000054537"/>
    </source>
</evidence>
<keyword evidence="3" id="KW-1185">Reference proteome</keyword>
<feature type="transmembrane region" description="Helical" evidence="1">
    <location>
        <begin position="120"/>
        <end position="141"/>
    </location>
</feature>
<dbReference type="Proteomes" id="UP000054537">
    <property type="component" value="Unassembled WGS sequence"/>
</dbReference>
<dbReference type="AlphaFoldDB" id="A0A0A6UD73"/>
<keyword evidence="1" id="KW-0812">Transmembrane</keyword>
<sequence>MNEGPRWAGLVVVAGAAAFLAMAWVVVGYGLRVRDGSGELACAVTTCTPVALTLSGLATALFPAVWCALFAVCYRRLNTLLRRLGAGFTVLLLAFGLFYLPDGEAVATTGPGEQFGHGMALGFFALFVDLVILAPVLVWVWQKRGRPALWVWLVLFGVPVAFVTLAAVTNP</sequence>
<protein>
    <recommendedName>
        <fullName evidence="4">DUF998 domain-containing protein</fullName>
    </recommendedName>
</protein>
<comment type="caution">
    <text evidence="2">The sequence shown here is derived from an EMBL/GenBank/DDBJ whole genome shotgun (WGS) entry which is preliminary data.</text>
</comment>
<evidence type="ECO:0000313" key="2">
    <source>
        <dbReference type="EMBL" id="KHD73426.1"/>
    </source>
</evidence>
<evidence type="ECO:0008006" key="4">
    <source>
        <dbReference type="Google" id="ProtNLM"/>
    </source>
</evidence>
<organism evidence="2 3">
    <name type="scientific">Actinoplanes utahensis</name>
    <dbReference type="NCBI Taxonomy" id="1869"/>
    <lineage>
        <taxon>Bacteria</taxon>
        <taxon>Bacillati</taxon>
        <taxon>Actinomycetota</taxon>
        <taxon>Actinomycetes</taxon>
        <taxon>Micromonosporales</taxon>
        <taxon>Micromonosporaceae</taxon>
        <taxon>Actinoplanes</taxon>
    </lineage>
</organism>
<feature type="transmembrane region" description="Helical" evidence="1">
    <location>
        <begin position="7"/>
        <end position="31"/>
    </location>
</feature>
<feature type="transmembrane region" description="Helical" evidence="1">
    <location>
        <begin position="148"/>
        <end position="168"/>
    </location>
</feature>
<keyword evidence="1" id="KW-1133">Transmembrane helix</keyword>
<reference evidence="2 3" key="1">
    <citation type="submission" date="2014-10" db="EMBL/GenBank/DDBJ databases">
        <title>Draft genome sequence of Actinoplanes utahensis NRRL 12052.</title>
        <authorList>
            <person name="Velasco-Bucheli B."/>
            <person name="del Cerro C."/>
            <person name="Hormigo D."/>
            <person name="Garcia J.L."/>
            <person name="Acebal C."/>
            <person name="Arroyo M."/>
            <person name="de la Mata I."/>
        </authorList>
    </citation>
    <scope>NUCLEOTIDE SEQUENCE [LARGE SCALE GENOMIC DNA]</scope>
    <source>
        <strain evidence="2 3">NRRL 12052</strain>
    </source>
</reference>
<name>A0A0A6UD73_ACTUT</name>
<feature type="transmembrane region" description="Helical" evidence="1">
    <location>
        <begin position="51"/>
        <end position="73"/>
    </location>
</feature>
<accession>A0A0A6UD73</accession>